<reference evidence="1 2" key="1">
    <citation type="journal article" date="2011" name="J. Bacteriol.">
        <title>Genome sequence of the nonpathogenic Listeria monocytogenes serovar 4a strain M7.</title>
        <authorList>
            <person name="Chen J."/>
            <person name="Xia Y."/>
            <person name="Cheng C."/>
            <person name="Fang C."/>
            <person name="Shan Y."/>
            <person name="Jin G."/>
            <person name="Fang W."/>
        </authorList>
    </citation>
    <scope>NUCLEOTIDE SEQUENCE [LARGE SCALE GENOMIC DNA]</scope>
    <source>
        <strain evidence="1 2">M7</strain>
    </source>
</reference>
<dbReference type="HOGENOM" id="CLU_3026822_0_0_9"/>
<dbReference type="AlphaFoldDB" id="A0A0E0UYT7"/>
<evidence type="ECO:0000313" key="1">
    <source>
        <dbReference type="EMBL" id="AEH93501.1"/>
    </source>
</evidence>
<accession>A0A0E0UYT7</accession>
<dbReference type="Proteomes" id="UP000000486">
    <property type="component" value="Chromosome"/>
</dbReference>
<sequence length="57" mass="6632">MLMKVKNSQASKVLETPKIKDAVVHEKSHPLAEKHSVQKKIINADMPQQQFHRRLMK</sequence>
<dbReference type="EMBL" id="CP002816">
    <property type="protein sequence ID" value="AEH93501.1"/>
    <property type="molecule type" value="Genomic_DNA"/>
</dbReference>
<proteinExistence type="predicted"/>
<dbReference type="PATRIC" id="fig|1030009.3.peg.2486"/>
<name>A0A0E0UYT7_LISMM</name>
<dbReference type="RefSeq" id="WP_003772391.1">
    <property type="nucleotide sequence ID" value="NC_017537.1"/>
</dbReference>
<evidence type="ECO:0000313" key="2">
    <source>
        <dbReference type="Proteomes" id="UP000000486"/>
    </source>
</evidence>
<dbReference type="KEGG" id="lmq:LMM7_2496"/>
<organism evidence="1 2">
    <name type="scientific">Listeria monocytogenes serotype 4a (strain M7)</name>
    <dbReference type="NCBI Taxonomy" id="1030009"/>
    <lineage>
        <taxon>Bacteria</taxon>
        <taxon>Bacillati</taxon>
        <taxon>Bacillota</taxon>
        <taxon>Bacilli</taxon>
        <taxon>Bacillales</taxon>
        <taxon>Listeriaceae</taxon>
        <taxon>Listeria</taxon>
    </lineage>
</organism>
<protein>
    <submittedName>
        <fullName evidence="1">Uncharacterized protein</fullName>
    </submittedName>
</protein>
<gene>
    <name evidence="1" type="ordered locus">LMM7_2496</name>
</gene>